<gene>
    <name evidence="2" type="ORF">TRAPUB_8484</name>
</gene>
<evidence type="ECO:0000313" key="3">
    <source>
        <dbReference type="Proteomes" id="UP000184267"/>
    </source>
</evidence>
<feature type="compositionally biased region" description="Polar residues" evidence="1">
    <location>
        <begin position="110"/>
        <end position="120"/>
    </location>
</feature>
<proteinExistence type="predicted"/>
<feature type="compositionally biased region" description="Polar residues" evidence="1">
    <location>
        <begin position="69"/>
        <end position="88"/>
    </location>
</feature>
<feature type="compositionally biased region" description="Low complexity" evidence="1">
    <location>
        <begin position="121"/>
        <end position="137"/>
    </location>
</feature>
<dbReference type="EMBL" id="MNAD01000216">
    <property type="protein sequence ID" value="OJT14954.1"/>
    <property type="molecule type" value="Genomic_DNA"/>
</dbReference>
<dbReference type="STRING" id="154538.A0A1M2W504"/>
<feature type="compositionally biased region" description="Low complexity" evidence="1">
    <location>
        <begin position="176"/>
        <end position="218"/>
    </location>
</feature>
<protein>
    <submittedName>
        <fullName evidence="2">Uncharacterized protein</fullName>
    </submittedName>
</protein>
<reference evidence="2 3" key="1">
    <citation type="submission" date="2016-10" db="EMBL/GenBank/DDBJ databases">
        <title>Genome sequence of the basidiomycete white-rot fungus Trametes pubescens.</title>
        <authorList>
            <person name="Makela M.R."/>
            <person name="Granchi Z."/>
            <person name="Peng M."/>
            <person name="De Vries R.P."/>
            <person name="Grigoriev I."/>
            <person name="Riley R."/>
            <person name="Hilden K."/>
        </authorList>
    </citation>
    <scope>NUCLEOTIDE SEQUENCE [LARGE SCALE GENOMIC DNA]</scope>
    <source>
        <strain evidence="2 3">FBCC735</strain>
    </source>
</reference>
<feature type="region of interest" description="Disordered" evidence="1">
    <location>
        <begin position="60"/>
        <end position="226"/>
    </location>
</feature>
<organism evidence="2 3">
    <name type="scientific">Trametes pubescens</name>
    <name type="common">White-rot fungus</name>
    <dbReference type="NCBI Taxonomy" id="154538"/>
    <lineage>
        <taxon>Eukaryota</taxon>
        <taxon>Fungi</taxon>
        <taxon>Dikarya</taxon>
        <taxon>Basidiomycota</taxon>
        <taxon>Agaricomycotina</taxon>
        <taxon>Agaricomycetes</taxon>
        <taxon>Polyporales</taxon>
        <taxon>Polyporaceae</taxon>
        <taxon>Trametes</taxon>
    </lineage>
</organism>
<name>A0A1M2W504_TRAPU</name>
<evidence type="ECO:0000313" key="2">
    <source>
        <dbReference type="EMBL" id="OJT14954.1"/>
    </source>
</evidence>
<dbReference type="OrthoDB" id="2719712at2759"/>
<keyword evidence="3" id="KW-1185">Reference proteome</keyword>
<sequence length="360" mass="39330">MDTDLLDEYTFFASGPNRHPEVSYLEFPTPTCPLVIPGIRPIITRQFQVEATVKLEATREATHRVNGDGQASSVQADSEWTPSSSSPMQPWRSGSVVSRSKTPLARHASRSSVSPTPSTHSIASTPPRTPAATPGPSGKANPVAPRSALRRSSSYAFPPDNFEDYLPPLKTGVLTRSASRTMAQASRASSRASSPANPDPVSEVSSSAGTVASSPSVPGYYKRNTRRCPLTTREKAAIAKSLAKGKGGESLHQQYTCWYESGGPHSEPLVCPPDLTTQDDLELGDLFCHYHGKRKAQLWLWSQVDDGSLVWAPIVPGQRREVDGRVISLTDTLRPSWIQDYWFSRNKVPNARGVKQFKPY</sequence>
<comment type="caution">
    <text evidence="2">The sequence shown here is derived from an EMBL/GenBank/DDBJ whole genome shotgun (WGS) entry which is preliminary data.</text>
</comment>
<dbReference type="OMA" id="IVIMAKC"/>
<evidence type="ECO:0000256" key="1">
    <source>
        <dbReference type="SAM" id="MobiDB-lite"/>
    </source>
</evidence>
<accession>A0A1M2W504</accession>
<dbReference type="Proteomes" id="UP000184267">
    <property type="component" value="Unassembled WGS sequence"/>
</dbReference>
<dbReference type="AlphaFoldDB" id="A0A1M2W504"/>